<evidence type="ECO:0000313" key="4">
    <source>
        <dbReference type="Proteomes" id="UP001267426"/>
    </source>
</evidence>
<dbReference type="SUPFAM" id="SSF51735">
    <property type="entry name" value="NAD(P)-binding Rossmann-fold domains"/>
    <property type="match status" value="1"/>
</dbReference>
<dbReference type="EMBL" id="JAVRHT010000001">
    <property type="protein sequence ID" value="MDT0630251.1"/>
    <property type="molecule type" value="Genomic_DNA"/>
</dbReference>
<dbReference type="InterPro" id="IPR000683">
    <property type="entry name" value="Gfo/Idh/MocA-like_OxRdtase_N"/>
</dbReference>
<reference evidence="3 4" key="1">
    <citation type="submission" date="2023-09" db="EMBL/GenBank/DDBJ databases">
        <authorList>
            <person name="Rey-Velasco X."/>
        </authorList>
    </citation>
    <scope>NUCLEOTIDE SEQUENCE [LARGE SCALE GENOMIC DNA]</scope>
    <source>
        <strain evidence="3 4">F394</strain>
    </source>
</reference>
<dbReference type="Proteomes" id="UP001267426">
    <property type="component" value="Unassembled WGS sequence"/>
</dbReference>
<evidence type="ECO:0000259" key="1">
    <source>
        <dbReference type="Pfam" id="PF01408"/>
    </source>
</evidence>
<dbReference type="RefSeq" id="WP_311661233.1">
    <property type="nucleotide sequence ID" value="NZ_JAVRHT010000001.1"/>
</dbReference>
<dbReference type="PANTHER" id="PTHR43708:SF3">
    <property type="entry name" value="OXIDOREDUCTASE"/>
    <property type="match status" value="1"/>
</dbReference>
<dbReference type="PANTHER" id="PTHR43708">
    <property type="entry name" value="CONSERVED EXPRESSED OXIDOREDUCTASE (EUROFUNG)"/>
    <property type="match status" value="1"/>
</dbReference>
<dbReference type="InterPro" id="IPR051317">
    <property type="entry name" value="Gfo/Idh/MocA_oxidoreduct"/>
</dbReference>
<evidence type="ECO:0000259" key="2">
    <source>
        <dbReference type="Pfam" id="PF22725"/>
    </source>
</evidence>
<dbReference type="SUPFAM" id="SSF55347">
    <property type="entry name" value="Glyceraldehyde-3-phosphate dehydrogenase-like, C-terminal domain"/>
    <property type="match status" value="1"/>
</dbReference>
<keyword evidence="4" id="KW-1185">Reference proteome</keyword>
<dbReference type="InterPro" id="IPR036291">
    <property type="entry name" value="NAD(P)-bd_dom_sf"/>
</dbReference>
<evidence type="ECO:0000313" key="3">
    <source>
        <dbReference type="EMBL" id="MDT0630251.1"/>
    </source>
</evidence>
<sequence>MSRSRPLRIGMVGGGPGAFIGDVHRRAIRLDGLATLVAGVFSSDPQKSKAHAAELGVERAYGSYEEMAEAEAARDDGIDVVSIVTPNWLHAPVAHAFIARGISVICDKPMTTTLADAEALVRAVREAGVVFALTHNYTGYPLVKQARALVADGVIGEVRKVVAEYSQGWLATAVEREGSKQAAWRTDPEKAGAGALGDIGSHAENLAAYVTGLRLDRLCADVRTFVPGRAIDDDANVLLRYEGGAAQQGGAQTAGAGGVLHCSQIAAGVENDLRLRVSGTEGTLIWRQEEPNALRLLPREGQERVYRRGHDDLAPAARHATRLPPGHPEAFFEAFANVYANALRTIAARRDGREPDPLDLDFPTVEDGARGVHFIQTALESGRREAWVDASYTPPA</sequence>
<name>A0ABU3BLT8_9BACT</name>
<dbReference type="Gene3D" id="3.40.50.720">
    <property type="entry name" value="NAD(P)-binding Rossmann-like Domain"/>
    <property type="match status" value="1"/>
</dbReference>
<feature type="domain" description="GFO/IDH/MocA-like oxidoreductase" evidence="2">
    <location>
        <begin position="143"/>
        <end position="284"/>
    </location>
</feature>
<dbReference type="Pfam" id="PF01408">
    <property type="entry name" value="GFO_IDH_MocA"/>
    <property type="match status" value="1"/>
</dbReference>
<feature type="domain" description="Gfo/Idh/MocA-like oxidoreductase N-terminal" evidence="1">
    <location>
        <begin position="7"/>
        <end position="134"/>
    </location>
</feature>
<dbReference type="Gene3D" id="3.30.360.10">
    <property type="entry name" value="Dihydrodipicolinate Reductase, domain 2"/>
    <property type="match status" value="1"/>
</dbReference>
<organism evidence="3 4">
    <name type="scientific">Rubrivirga litoralis</name>
    <dbReference type="NCBI Taxonomy" id="3075598"/>
    <lineage>
        <taxon>Bacteria</taxon>
        <taxon>Pseudomonadati</taxon>
        <taxon>Rhodothermota</taxon>
        <taxon>Rhodothermia</taxon>
        <taxon>Rhodothermales</taxon>
        <taxon>Rubricoccaceae</taxon>
        <taxon>Rubrivirga</taxon>
    </lineage>
</organism>
<gene>
    <name evidence="3" type="ORF">RM540_00685</name>
</gene>
<comment type="caution">
    <text evidence="3">The sequence shown here is derived from an EMBL/GenBank/DDBJ whole genome shotgun (WGS) entry which is preliminary data.</text>
</comment>
<protein>
    <submittedName>
        <fullName evidence="3">Gfo/Idh/MocA family oxidoreductase</fullName>
    </submittedName>
</protein>
<accession>A0ABU3BLT8</accession>
<dbReference type="InterPro" id="IPR055170">
    <property type="entry name" value="GFO_IDH_MocA-like_dom"/>
</dbReference>
<proteinExistence type="predicted"/>
<dbReference type="Pfam" id="PF22725">
    <property type="entry name" value="GFO_IDH_MocA_C3"/>
    <property type="match status" value="1"/>
</dbReference>